<evidence type="ECO:0000259" key="2">
    <source>
        <dbReference type="PROSITE" id="PS50966"/>
    </source>
</evidence>
<keyword evidence="1" id="KW-0479">Metal-binding</keyword>
<proteinExistence type="predicted"/>
<dbReference type="EMBL" id="KL251678">
    <property type="protein sequence ID" value="KGB41001.1"/>
    <property type="molecule type" value="Genomic_DNA"/>
</dbReference>
<dbReference type="PROSITE" id="PS50966">
    <property type="entry name" value="ZF_SWIM"/>
    <property type="match status" value="1"/>
</dbReference>
<keyword evidence="1" id="KW-0862">Zinc</keyword>
<protein>
    <recommendedName>
        <fullName evidence="2">SWIM-type domain-containing protein</fullName>
    </recommendedName>
</protein>
<dbReference type="InterPro" id="IPR007527">
    <property type="entry name" value="Znf_SWIM"/>
</dbReference>
<name>A0A095B1K3_SCHHA</name>
<evidence type="ECO:0000256" key="1">
    <source>
        <dbReference type="PROSITE-ProRule" id="PRU00325"/>
    </source>
</evidence>
<evidence type="ECO:0000313" key="3">
    <source>
        <dbReference type="EMBL" id="KGB41001.1"/>
    </source>
</evidence>
<feature type="non-terminal residue" evidence="3">
    <location>
        <position position="108"/>
    </location>
</feature>
<dbReference type="GO" id="GO:0008270">
    <property type="term" value="F:zinc ion binding"/>
    <property type="evidence" value="ECO:0007669"/>
    <property type="project" value="UniProtKB-KW"/>
</dbReference>
<dbReference type="AlphaFoldDB" id="A0A095B1K3"/>
<organism evidence="3">
    <name type="scientific">Schistosoma haematobium</name>
    <name type="common">Blood fluke</name>
    <dbReference type="NCBI Taxonomy" id="6185"/>
    <lineage>
        <taxon>Eukaryota</taxon>
        <taxon>Metazoa</taxon>
        <taxon>Spiralia</taxon>
        <taxon>Lophotrochozoa</taxon>
        <taxon>Platyhelminthes</taxon>
        <taxon>Trematoda</taxon>
        <taxon>Digenea</taxon>
        <taxon>Strigeidida</taxon>
        <taxon>Schistosomatoidea</taxon>
        <taxon>Schistosomatidae</taxon>
        <taxon>Schistosoma</taxon>
    </lineage>
</organism>
<reference evidence="3" key="1">
    <citation type="journal article" date="2012" name="Nat. Genet.">
        <title>Whole-genome sequence of Schistosoma haematobium.</title>
        <authorList>
            <person name="Young N.D."/>
            <person name="Jex A.R."/>
            <person name="Li B."/>
            <person name="Liu S."/>
            <person name="Yang L."/>
            <person name="Xiong Z."/>
            <person name="Li Y."/>
            <person name="Cantacessi C."/>
            <person name="Hall R.S."/>
            <person name="Xu X."/>
            <person name="Chen F."/>
            <person name="Wu X."/>
            <person name="Zerlotini A."/>
            <person name="Oliveira G."/>
            <person name="Hofmann A."/>
            <person name="Zhang G."/>
            <person name="Fang X."/>
            <person name="Kang Y."/>
            <person name="Campbell B.E."/>
            <person name="Loukas A."/>
            <person name="Ranganathan S."/>
            <person name="Rollinson D."/>
            <person name="Rinaldi G."/>
            <person name="Brindley P.J."/>
            <person name="Yang H."/>
            <person name="Wang J."/>
            <person name="Wang J."/>
            <person name="Gasser R.B."/>
        </authorList>
    </citation>
    <scope>NUCLEOTIDE SEQUENCE [LARGE SCALE GENOMIC DNA]</scope>
</reference>
<gene>
    <name evidence="3" type="ORF">MS3_09495</name>
</gene>
<keyword evidence="1" id="KW-0863">Zinc-finger</keyword>
<accession>A0A095B1K3</accession>
<sequence length="108" mass="13038">MVDCGQHYEVDVSICECNCRIYVTCRYPCRHMLLVYVKRRTITAHQLLRHCSGWRLHIMQNFQNSTTIALPRRSDEYIRILRRQRICRHHIIEKYGEGFATEVEEQIK</sequence>
<feature type="domain" description="SWIM-type" evidence="2">
    <location>
        <begin position="8"/>
        <end position="40"/>
    </location>
</feature>